<accession>F9XNC1</accession>
<dbReference type="EMBL" id="CM001206">
    <property type="protein sequence ID" value="EGP83542.1"/>
    <property type="molecule type" value="Genomic_DNA"/>
</dbReference>
<sequence>MQQRSDLHARDLLNVIATKADRKKLLKDYPHLFDFGEEYTDRKRPYGGLRGRPLVKQPTSYFVPTGEIYPTPDLLRKADPTSMPPQAFSKIRKTKDGQAELLVPEFRTATFASSKSALLEVAQSKATSMPSTYHRSQGGGQICQNIYFLHKNKSNRGDDVVLASCLVGYYLSEGSLVFNYLPHGWFENVFDELLDLAKADFYTAKLASMKVPQAAPPPSQPTQAIDEGENNQPTSIEKAPNKRKSRKMAAAKAATTQDVEEDNDEPAQKRQKPNQPPVEKERDEEPTSIDEPAKKPAAPARRRPASRRSRPATMMQMIMEQTDEDTPASMPVPRMNTPQGQAAKLRMSKLQMSTHYGEEDDDLILTPKSQRWSAKLKLGTNMPKSTIHQARARVVKEYLECLVRWLCLTKEERDMKFAVAANEFTKFHHSQEQIDNMDRLFLIPTDPIAPANQGMRAPDAPSGPFPEWDKFEPVYRLLCAQVDPKMKIGVIWRWTQALADKVALTIRTPSNDPYLTFWMEEWVFRKKPNWSWEIKDPEPPTSIDDILGLFHDTWSDNRKDALRLMLEIREDPFTTEERIHDAIRLLRKCGIAATKEQVTNPVEGWAQLKTSTGSFKGREPDPWDPTDPSTQRLGGARSMHSHSKSSNVGSVRTNGQIPRSEVPLHLDLEMWTKQLSERYLDTTDLKELRTRMRHILSIVLDNRKCRYVQALKICANAIPLAEKTTGVCYSAETIWNWHKNIGPNFKPLEEPFHQLFPCGTDKEA</sequence>
<dbReference type="VEuPathDB" id="FungiDB:ZTRI_11.362"/>
<feature type="region of interest" description="Disordered" evidence="1">
    <location>
        <begin position="211"/>
        <end position="313"/>
    </location>
</feature>
<dbReference type="Proteomes" id="UP000008062">
    <property type="component" value="Chromosome 11"/>
</dbReference>
<dbReference type="GeneID" id="13396255"/>
<proteinExistence type="predicted"/>
<dbReference type="RefSeq" id="XP_003848566.1">
    <property type="nucleotide sequence ID" value="XM_003848518.1"/>
</dbReference>
<keyword evidence="3" id="KW-1185">Reference proteome</keyword>
<evidence type="ECO:0000256" key="1">
    <source>
        <dbReference type="SAM" id="MobiDB-lite"/>
    </source>
</evidence>
<reference evidence="2 3" key="1">
    <citation type="journal article" date="2011" name="PLoS Genet.">
        <title>Finished genome of the fungal wheat pathogen Mycosphaerella graminicola reveals dispensome structure, chromosome plasticity, and stealth pathogenesis.</title>
        <authorList>
            <person name="Goodwin S.B."/>
            <person name="Ben M'barek S."/>
            <person name="Dhillon B."/>
            <person name="Wittenberg A.H.J."/>
            <person name="Crane C.F."/>
            <person name="Hane J.K."/>
            <person name="Foster A.J."/>
            <person name="Van der Lee T.A.J."/>
            <person name="Grimwood J."/>
            <person name="Aerts A."/>
            <person name="Antoniw J."/>
            <person name="Bailey A."/>
            <person name="Bluhm B."/>
            <person name="Bowler J."/>
            <person name="Bristow J."/>
            <person name="van der Burgt A."/>
            <person name="Canto-Canche B."/>
            <person name="Churchill A.C.L."/>
            <person name="Conde-Ferraez L."/>
            <person name="Cools H.J."/>
            <person name="Coutinho P.M."/>
            <person name="Csukai M."/>
            <person name="Dehal P."/>
            <person name="De Wit P."/>
            <person name="Donzelli B."/>
            <person name="van de Geest H.C."/>
            <person name="van Ham R.C.H.J."/>
            <person name="Hammond-Kosack K.E."/>
            <person name="Henrissat B."/>
            <person name="Kilian A."/>
            <person name="Kobayashi A.K."/>
            <person name="Koopmann E."/>
            <person name="Kourmpetis Y."/>
            <person name="Kuzniar A."/>
            <person name="Lindquist E."/>
            <person name="Lombard V."/>
            <person name="Maliepaard C."/>
            <person name="Martins N."/>
            <person name="Mehrabi R."/>
            <person name="Nap J.P.H."/>
            <person name="Ponomarenko A."/>
            <person name="Rudd J.J."/>
            <person name="Salamov A."/>
            <person name="Schmutz J."/>
            <person name="Schouten H.J."/>
            <person name="Shapiro H."/>
            <person name="Stergiopoulos I."/>
            <person name="Torriani S.F.F."/>
            <person name="Tu H."/>
            <person name="de Vries R.P."/>
            <person name="Waalwijk C."/>
            <person name="Ware S.B."/>
            <person name="Wiebenga A."/>
            <person name="Zwiers L.-H."/>
            <person name="Oliver R.P."/>
            <person name="Grigoriev I.V."/>
            <person name="Kema G.H.J."/>
        </authorList>
    </citation>
    <scope>NUCLEOTIDE SEQUENCE [LARGE SCALE GENOMIC DNA]</scope>
    <source>
        <strain evidence="3">CBS 115943 / IPO323</strain>
    </source>
</reference>
<dbReference type="KEGG" id="ztr:MYCGRDRAFT_111306"/>
<evidence type="ECO:0000313" key="2">
    <source>
        <dbReference type="EMBL" id="EGP83542.1"/>
    </source>
</evidence>
<gene>
    <name evidence="2" type="ORF">MYCGRDRAFT_111306</name>
</gene>
<feature type="compositionally biased region" description="Polar residues" evidence="1">
    <location>
        <begin position="644"/>
        <end position="655"/>
    </location>
</feature>
<name>F9XNC1_ZYMTI</name>
<feature type="compositionally biased region" description="Basic residues" evidence="1">
    <location>
        <begin position="300"/>
        <end position="310"/>
    </location>
</feature>
<dbReference type="InParanoid" id="F9XNC1"/>
<evidence type="ECO:0000313" key="3">
    <source>
        <dbReference type="Proteomes" id="UP000008062"/>
    </source>
</evidence>
<protein>
    <submittedName>
        <fullName evidence="2">Uncharacterized protein</fullName>
    </submittedName>
</protein>
<feature type="region of interest" description="Disordered" evidence="1">
    <location>
        <begin position="611"/>
        <end position="655"/>
    </location>
</feature>
<dbReference type="HOGENOM" id="CLU_365329_0_0_1"/>
<organism evidence="2 3">
    <name type="scientific">Zymoseptoria tritici (strain CBS 115943 / IPO323)</name>
    <name type="common">Speckled leaf blotch fungus</name>
    <name type="synonym">Septoria tritici</name>
    <dbReference type="NCBI Taxonomy" id="336722"/>
    <lineage>
        <taxon>Eukaryota</taxon>
        <taxon>Fungi</taxon>
        <taxon>Dikarya</taxon>
        <taxon>Ascomycota</taxon>
        <taxon>Pezizomycotina</taxon>
        <taxon>Dothideomycetes</taxon>
        <taxon>Dothideomycetidae</taxon>
        <taxon>Mycosphaerellales</taxon>
        <taxon>Mycosphaerellaceae</taxon>
        <taxon>Zymoseptoria</taxon>
    </lineage>
</organism>
<dbReference type="AlphaFoldDB" id="F9XNC1"/>